<dbReference type="InterPro" id="IPR001647">
    <property type="entry name" value="HTH_TetR"/>
</dbReference>
<gene>
    <name evidence="4" type="ORF">E5347_14245</name>
</gene>
<dbReference type="AlphaFoldDB" id="A0A4S2DFF1"/>
<evidence type="ECO:0000259" key="3">
    <source>
        <dbReference type="PROSITE" id="PS50977"/>
    </source>
</evidence>
<dbReference type="OrthoDB" id="9810250at2"/>
<comment type="caution">
    <text evidence="4">The sequence shown here is derived from an EMBL/GenBank/DDBJ whole genome shotgun (WGS) entry which is preliminary data.</text>
</comment>
<dbReference type="PROSITE" id="PS50977">
    <property type="entry name" value="HTH_TETR_2"/>
    <property type="match status" value="1"/>
</dbReference>
<dbReference type="InterPro" id="IPR009057">
    <property type="entry name" value="Homeodomain-like_sf"/>
</dbReference>
<name>A0A4S2DFF1_9CLOT</name>
<accession>A0A4S2DFF1</accession>
<dbReference type="SUPFAM" id="SSF46689">
    <property type="entry name" value="Homeodomain-like"/>
    <property type="match status" value="1"/>
</dbReference>
<dbReference type="Gene3D" id="1.10.357.10">
    <property type="entry name" value="Tetracycline Repressor, domain 2"/>
    <property type="match status" value="1"/>
</dbReference>
<protein>
    <submittedName>
        <fullName evidence="4">TetR/AcrR family transcriptional regulator</fullName>
    </submittedName>
</protein>
<evidence type="ECO:0000256" key="2">
    <source>
        <dbReference type="PROSITE-ProRule" id="PRU00335"/>
    </source>
</evidence>
<dbReference type="EMBL" id="SRYR01000011">
    <property type="protein sequence ID" value="TGY40737.1"/>
    <property type="molecule type" value="Genomic_DNA"/>
</dbReference>
<reference evidence="4 5" key="1">
    <citation type="submission" date="2019-04" db="EMBL/GenBank/DDBJ databases">
        <title>Microbes associate with the intestines of laboratory mice.</title>
        <authorList>
            <person name="Navarre W."/>
            <person name="Wong E."/>
            <person name="Huang K."/>
            <person name="Tropini C."/>
            <person name="Ng K."/>
            <person name="Yu B."/>
        </authorList>
    </citation>
    <scope>NUCLEOTIDE SEQUENCE [LARGE SCALE GENOMIC DNA]</scope>
    <source>
        <strain evidence="4 5">NM50_B9-20</strain>
    </source>
</reference>
<dbReference type="InterPro" id="IPR050624">
    <property type="entry name" value="HTH-type_Tx_Regulator"/>
</dbReference>
<proteinExistence type="predicted"/>
<dbReference type="Proteomes" id="UP000306888">
    <property type="component" value="Unassembled WGS sequence"/>
</dbReference>
<feature type="domain" description="HTH tetR-type" evidence="3">
    <location>
        <begin position="9"/>
        <end position="69"/>
    </location>
</feature>
<evidence type="ECO:0000313" key="4">
    <source>
        <dbReference type="EMBL" id="TGY40737.1"/>
    </source>
</evidence>
<dbReference type="PANTHER" id="PTHR43479">
    <property type="entry name" value="ACREF/ENVCD OPERON REPRESSOR-RELATED"/>
    <property type="match status" value="1"/>
</dbReference>
<dbReference type="InterPro" id="IPR039532">
    <property type="entry name" value="TetR_C_Firmicutes"/>
</dbReference>
<evidence type="ECO:0000313" key="5">
    <source>
        <dbReference type="Proteomes" id="UP000306888"/>
    </source>
</evidence>
<feature type="DNA-binding region" description="H-T-H motif" evidence="2">
    <location>
        <begin position="32"/>
        <end position="51"/>
    </location>
</feature>
<keyword evidence="1 2" id="KW-0238">DNA-binding</keyword>
<dbReference type="RefSeq" id="WP_136007905.1">
    <property type="nucleotide sequence ID" value="NZ_SRYR01000011.1"/>
</dbReference>
<keyword evidence="5" id="KW-1185">Reference proteome</keyword>
<dbReference type="GO" id="GO:0003677">
    <property type="term" value="F:DNA binding"/>
    <property type="evidence" value="ECO:0007669"/>
    <property type="project" value="UniProtKB-UniRule"/>
</dbReference>
<evidence type="ECO:0000256" key="1">
    <source>
        <dbReference type="ARBA" id="ARBA00023125"/>
    </source>
</evidence>
<dbReference type="Pfam" id="PF14278">
    <property type="entry name" value="TetR_C_8"/>
    <property type="match status" value="1"/>
</dbReference>
<dbReference type="PANTHER" id="PTHR43479:SF7">
    <property type="entry name" value="TETR-FAMILY TRANSCRIPTIONAL REGULATOR"/>
    <property type="match status" value="1"/>
</dbReference>
<organism evidence="4 5">
    <name type="scientific">Clostridium sartagoforme</name>
    <dbReference type="NCBI Taxonomy" id="84031"/>
    <lineage>
        <taxon>Bacteria</taxon>
        <taxon>Bacillati</taxon>
        <taxon>Bacillota</taxon>
        <taxon>Clostridia</taxon>
        <taxon>Eubacteriales</taxon>
        <taxon>Clostridiaceae</taxon>
        <taxon>Clostridium</taxon>
    </lineage>
</organism>
<sequence>MINKDRRIRKTKDVLKKSLISLMQEKSINSITVKELCETADINRGTFYLHYKDVFHMLSEIEKELFEEFQDMILSYEISPDKIETKPILKDIFTFIAKNSDFCIVILCERGDMAFMKKIVSVIYEKGYSDWSNILKKNDKDLFDKYYSFILYGAIGLIDYWLKNGLKESPEYMAMLTENIILNGLKSVNLIN</sequence>